<dbReference type="EMBL" id="LXMA01000023">
    <property type="protein sequence ID" value="OAT72978.1"/>
    <property type="molecule type" value="Genomic_DNA"/>
</dbReference>
<comment type="caution">
    <text evidence="1">The sequence shown here is derived from an EMBL/GenBank/DDBJ whole genome shotgun (WGS) entry which is preliminary data.</text>
</comment>
<reference evidence="2" key="1">
    <citation type="submission" date="2016-05" db="EMBL/GenBank/DDBJ databases">
        <authorList>
            <person name="Wang W."/>
            <person name="Zhu L."/>
        </authorList>
    </citation>
    <scope>NUCLEOTIDE SEQUENCE [LARGE SCALE GENOMIC DNA]</scope>
    <source>
        <strain evidence="2">W-2</strain>
    </source>
</reference>
<name>A0A1B7KSC9_PARTM</name>
<protein>
    <submittedName>
        <fullName evidence="1">Uncharacterized protein</fullName>
    </submittedName>
</protein>
<sequence length="59" mass="7163">MKRIVPEFKRVHKNLCHKLGIEENPELNGLMELLMWLFEQKHPQKVRVFCLQPFLFQLS</sequence>
<proteinExistence type="predicted"/>
<dbReference type="AlphaFoldDB" id="A0A1B7KSC9"/>
<gene>
    <name evidence="1" type="ORF">A7K69_08620</name>
</gene>
<evidence type="ECO:0000313" key="1">
    <source>
        <dbReference type="EMBL" id="OAT72978.1"/>
    </source>
</evidence>
<organism evidence="1 2">
    <name type="scientific">Parageobacillus thermoglucosidasius</name>
    <name type="common">Geobacillus thermoglucosidasius</name>
    <dbReference type="NCBI Taxonomy" id="1426"/>
    <lineage>
        <taxon>Bacteria</taxon>
        <taxon>Bacillati</taxon>
        <taxon>Bacillota</taxon>
        <taxon>Bacilli</taxon>
        <taxon>Bacillales</taxon>
        <taxon>Anoxybacillaceae</taxon>
        <taxon>Parageobacillus</taxon>
    </lineage>
</organism>
<evidence type="ECO:0000313" key="2">
    <source>
        <dbReference type="Proteomes" id="UP000078290"/>
    </source>
</evidence>
<dbReference type="Proteomes" id="UP000078290">
    <property type="component" value="Unassembled WGS sequence"/>
</dbReference>
<accession>A0A1B7KSC9</accession>